<keyword evidence="2" id="KW-1185">Reference proteome</keyword>
<evidence type="ECO:0000313" key="2">
    <source>
        <dbReference type="Proteomes" id="UP000635565"/>
    </source>
</evidence>
<protein>
    <recommendedName>
        <fullName evidence="3">Ava_C0101 and related proteins</fullName>
    </recommendedName>
</protein>
<evidence type="ECO:0000313" key="1">
    <source>
        <dbReference type="EMBL" id="GHO88788.1"/>
    </source>
</evidence>
<dbReference type="EMBL" id="BNJJ01000027">
    <property type="protein sequence ID" value="GHO88788.1"/>
    <property type="molecule type" value="Genomic_DNA"/>
</dbReference>
<sequence length="306" mass="35173">MLNSNLVRTVDEKWPVLAFEDWKETCETLHLWTQMVGKVRLALSPYINHWWQVPLYVSARGLTTSPIPYAHGEFEISFDFIDHNLSIVTSEDTNKTLPLYSRSVANFYQEFMAALHALNIQVTIDPRPCEIPNAIPFNQDLSHDTYDPIYVERFWRTLFQIDTIMKEFRGRFIGKCSPVHFFWGSFDIAVTRFSGRKAPERKGADRITREAYSHEVISCGFWPGSASSPKPAFYAYAAPEPPGLGSAPIRPAKAFYSPEMAESFYLYDDMRQESNPEQALLEFFQSTYEAAANLAHWDRAALERSI</sequence>
<dbReference type="RefSeq" id="WP_201366333.1">
    <property type="nucleotide sequence ID" value="NZ_BNJJ01000027.1"/>
</dbReference>
<reference evidence="1 2" key="1">
    <citation type="journal article" date="2021" name="Int. J. Syst. Evol. Microbiol.">
        <title>Reticulibacter mediterranei gen. nov., sp. nov., within the new family Reticulibacteraceae fam. nov., and Ktedonospora formicarum gen. nov., sp. nov., Ktedonobacter robiniae sp. nov., Dictyobacter formicarum sp. nov. and Dictyobacter arantiisoli sp. nov., belonging to the class Ktedonobacteria.</title>
        <authorList>
            <person name="Yabe S."/>
            <person name="Zheng Y."/>
            <person name="Wang C.M."/>
            <person name="Sakai Y."/>
            <person name="Abe K."/>
            <person name="Yokota A."/>
            <person name="Donadio S."/>
            <person name="Cavaletti L."/>
            <person name="Monciardini P."/>
        </authorList>
    </citation>
    <scope>NUCLEOTIDE SEQUENCE [LARGE SCALE GENOMIC DNA]</scope>
    <source>
        <strain evidence="1 2">SOSP1-9</strain>
    </source>
</reference>
<dbReference type="Pfam" id="PF19459">
    <property type="entry name" value="DUF5996"/>
    <property type="match status" value="1"/>
</dbReference>
<gene>
    <name evidence="1" type="ORF">KSZ_67940</name>
</gene>
<evidence type="ECO:0008006" key="3">
    <source>
        <dbReference type="Google" id="ProtNLM"/>
    </source>
</evidence>
<accession>A0ABQ3VTT0</accession>
<name>A0ABQ3VTT0_9CHLR</name>
<dbReference type="Proteomes" id="UP000635565">
    <property type="component" value="Unassembled WGS sequence"/>
</dbReference>
<comment type="caution">
    <text evidence="1">The sequence shown here is derived from an EMBL/GenBank/DDBJ whole genome shotgun (WGS) entry which is preliminary data.</text>
</comment>
<organism evidence="1 2">
    <name type="scientific">Dictyobacter formicarum</name>
    <dbReference type="NCBI Taxonomy" id="2778368"/>
    <lineage>
        <taxon>Bacteria</taxon>
        <taxon>Bacillati</taxon>
        <taxon>Chloroflexota</taxon>
        <taxon>Ktedonobacteria</taxon>
        <taxon>Ktedonobacterales</taxon>
        <taxon>Dictyobacteraceae</taxon>
        <taxon>Dictyobacter</taxon>
    </lineage>
</organism>
<proteinExistence type="predicted"/>
<dbReference type="InterPro" id="IPR046038">
    <property type="entry name" value="DUF5996"/>
</dbReference>